<comment type="caution">
    <text evidence="1">The sequence shown here is derived from an EMBL/GenBank/DDBJ whole genome shotgun (WGS) entry which is preliminary data.</text>
</comment>
<reference evidence="1" key="1">
    <citation type="journal article" date="2020" name="Cell">
        <title>Large-Scale Comparative Analyses of Tick Genomes Elucidate Their Genetic Diversity and Vector Capacities.</title>
        <authorList>
            <consortium name="Tick Genome and Microbiome Consortium (TIGMIC)"/>
            <person name="Jia N."/>
            <person name="Wang J."/>
            <person name="Shi W."/>
            <person name="Du L."/>
            <person name="Sun Y."/>
            <person name="Zhan W."/>
            <person name="Jiang J.F."/>
            <person name="Wang Q."/>
            <person name="Zhang B."/>
            <person name="Ji P."/>
            <person name="Bell-Sakyi L."/>
            <person name="Cui X.M."/>
            <person name="Yuan T.T."/>
            <person name="Jiang B.G."/>
            <person name="Yang W.F."/>
            <person name="Lam T.T."/>
            <person name="Chang Q.C."/>
            <person name="Ding S.J."/>
            <person name="Wang X.J."/>
            <person name="Zhu J.G."/>
            <person name="Ruan X.D."/>
            <person name="Zhao L."/>
            <person name="Wei J.T."/>
            <person name="Ye R.Z."/>
            <person name="Que T.C."/>
            <person name="Du C.H."/>
            <person name="Zhou Y.H."/>
            <person name="Cheng J.X."/>
            <person name="Dai P.F."/>
            <person name="Guo W.B."/>
            <person name="Han X.H."/>
            <person name="Huang E.J."/>
            <person name="Li L.F."/>
            <person name="Wei W."/>
            <person name="Gao Y.C."/>
            <person name="Liu J.Z."/>
            <person name="Shao H.Z."/>
            <person name="Wang X."/>
            <person name="Wang C.C."/>
            <person name="Yang T.C."/>
            <person name="Huo Q.B."/>
            <person name="Li W."/>
            <person name="Chen H.Y."/>
            <person name="Chen S.E."/>
            <person name="Zhou L.G."/>
            <person name="Ni X.B."/>
            <person name="Tian J.H."/>
            <person name="Sheng Y."/>
            <person name="Liu T."/>
            <person name="Pan Y.S."/>
            <person name="Xia L.Y."/>
            <person name="Li J."/>
            <person name="Zhao F."/>
            <person name="Cao W.C."/>
        </authorList>
    </citation>
    <scope>NUCLEOTIDE SEQUENCE</scope>
    <source>
        <strain evidence="1">Rmic-2018</strain>
    </source>
</reference>
<dbReference type="EMBL" id="JABSTU010004243">
    <property type="protein sequence ID" value="KAH7964107.1"/>
    <property type="molecule type" value="Genomic_DNA"/>
</dbReference>
<organism evidence="1 2">
    <name type="scientific">Rhipicephalus microplus</name>
    <name type="common">Cattle tick</name>
    <name type="synonym">Boophilus microplus</name>
    <dbReference type="NCBI Taxonomy" id="6941"/>
    <lineage>
        <taxon>Eukaryota</taxon>
        <taxon>Metazoa</taxon>
        <taxon>Ecdysozoa</taxon>
        <taxon>Arthropoda</taxon>
        <taxon>Chelicerata</taxon>
        <taxon>Arachnida</taxon>
        <taxon>Acari</taxon>
        <taxon>Parasitiformes</taxon>
        <taxon>Ixodida</taxon>
        <taxon>Ixodoidea</taxon>
        <taxon>Ixodidae</taxon>
        <taxon>Rhipicephalinae</taxon>
        <taxon>Rhipicephalus</taxon>
        <taxon>Boophilus</taxon>
    </lineage>
</organism>
<protein>
    <submittedName>
        <fullName evidence="1">Uncharacterized protein</fullName>
    </submittedName>
</protein>
<name>A0A9J6CZT0_RHIMP</name>
<dbReference type="AlphaFoldDB" id="A0A9J6CZT0"/>
<sequence length="202" mass="22487">MKVRLLCDELPKILLRRRRRDRAFRTQRQPGKALTAKAHLPKHPGYSPPILQFCGSAVRKHRDCRFQTFTSGAAPHTFPPHPVCLGSRTLPAIPPPLFLQCPGVPPISWKTWRCVVQVYVDAVVPGATPDTKKALLLNALVVEELQAYYKAADVETLLDGVQASGDGATSDAYPQAFAVLDAYFAPPIDDFCVLARFRWRVQ</sequence>
<keyword evidence="2" id="KW-1185">Reference proteome</keyword>
<reference evidence="1" key="2">
    <citation type="submission" date="2021-09" db="EMBL/GenBank/DDBJ databases">
        <authorList>
            <person name="Jia N."/>
            <person name="Wang J."/>
            <person name="Shi W."/>
            <person name="Du L."/>
            <person name="Sun Y."/>
            <person name="Zhan W."/>
            <person name="Jiang J."/>
            <person name="Wang Q."/>
            <person name="Zhang B."/>
            <person name="Ji P."/>
            <person name="Sakyi L.B."/>
            <person name="Cui X."/>
            <person name="Yuan T."/>
            <person name="Jiang B."/>
            <person name="Yang W."/>
            <person name="Lam T.T.-Y."/>
            <person name="Chang Q."/>
            <person name="Ding S."/>
            <person name="Wang X."/>
            <person name="Zhu J."/>
            <person name="Ruan X."/>
            <person name="Zhao L."/>
            <person name="Wei J."/>
            <person name="Que T."/>
            <person name="Du C."/>
            <person name="Cheng J."/>
            <person name="Dai P."/>
            <person name="Han X."/>
            <person name="Huang E."/>
            <person name="Gao Y."/>
            <person name="Liu J."/>
            <person name="Shao H."/>
            <person name="Ye R."/>
            <person name="Li L."/>
            <person name="Wei W."/>
            <person name="Wang X."/>
            <person name="Wang C."/>
            <person name="Huo Q."/>
            <person name="Li W."/>
            <person name="Guo W."/>
            <person name="Chen H."/>
            <person name="Chen S."/>
            <person name="Zhou L."/>
            <person name="Zhou L."/>
            <person name="Ni X."/>
            <person name="Tian J."/>
            <person name="Zhou Y."/>
            <person name="Sheng Y."/>
            <person name="Liu T."/>
            <person name="Pan Y."/>
            <person name="Xia L."/>
            <person name="Li J."/>
            <person name="Zhao F."/>
            <person name="Cao W."/>
        </authorList>
    </citation>
    <scope>NUCLEOTIDE SEQUENCE</scope>
    <source>
        <strain evidence="1">Rmic-2018</strain>
        <tissue evidence="1">Larvae</tissue>
    </source>
</reference>
<evidence type="ECO:0000313" key="1">
    <source>
        <dbReference type="EMBL" id="KAH7964107.1"/>
    </source>
</evidence>
<gene>
    <name evidence="1" type="ORF">HPB51_027668</name>
</gene>
<proteinExistence type="predicted"/>
<evidence type="ECO:0000313" key="2">
    <source>
        <dbReference type="Proteomes" id="UP000821866"/>
    </source>
</evidence>
<accession>A0A9J6CZT0</accession>
<dbReference type="Proteomes" id="UP000821866">
    <property type="component" value="Unassembled WGS sequence"/>
</dbReference>